<keyword evidence="1" id="KW-0472">Membrane</keyword>
<evidence type="ECO:0000313" key="3">
    <source>
        <dbReference type="Proteomes" id="UP000019666"/>
    </source>
</evidence>
<dbReference type="AlphaFoldDB" id="A0A017HS31"/>
<feature type="transmembrane region" description="Helical" evidence="1">
    <location>
        <begin position="664"/>
        <end position="686"/>
    </location>
</feature>
<dbReference type="EMBL" id="AOSK01000030">
    <property type="protein sequence ID" value="EYD77317.1"/>
    <property type="molecule type" value="Genomic_DNA"/>
</dbReference>
<dbReference type="STRING" id="442562.Rumeso_01024"/>
<organism evidence="2 3">
    <name type="scientific">Rubellimicrobium mesophilum DSM 19309</name>
    <dbReference type="NCBI Taxonomy" id="442562"/>
    <lineage>
        <taxon>Bacteria</taxon>
        <taxon>Pseudomonadati</taxon>
        <taxon>Pseudomonadota</taxon>
        <taxon>Alphaproteobacteria</taxon>
        <taxon>Rhodobacterales</taxon>
        <taxon>Roseobacteraceae</taxon>
        <taxon>Rubellimicrobium</taxon>
    </lineage>
</organism>
<gene>
    <name evidence="2" type="ORF">Rumeso_01024</name>
</gene>
<proteinExistence type="predicted"/>
<dbReference type="Gene3D" id="3.40.50.880">
    <property type="match status" value="1"/>
</dbReference>
<reference evidence="2 3" key="1">
    <citation type="submission" date="2013-02" db="EMBL/GenBank/DDBJ databases">
        <authorList>
            <person name="Fiebig A."/>
            <person name="Goeker M."/>
            <person name="Klenk H.-P.P."/>
        </authorList>
    </citation>
    <scope>NUCLEOTIDE SEQUENCE [LARGE SCALE GENOMIC DNA]</scope>
    <source>
        <strain evidence="2 3">DSM 19309</strain>
    </source>
</reference>
<keyword evidence="3" id="KW-1185">Reference proteome</keyword>
<protein>
    <submittedName>
        <fullName evidence="2">Threonine dehydrogenase</fullName>
    </submittedName>
</protein>
<evidence type="ECO:0000256" key="1">
    <source>
        <dbReference type="SAM" id="Phobius"/>
    </source>
</evidence>
<sequence>MTVDQIILDPLLPWWAVYAAAALVVLAVGLAAFRGLSGWWLRGLAGVALVAALLNPSLQQEEREPLTDIVVAVVDESASQRIGDRTDQTEAALEHLEAEVAARPNTELRVTRVGDAEGDGGSLVMGALAEALAQEPQGRIAGAVLITDGRVHDLPAAPQMPAPLHMLLTGHEGDWDRRLVVKNAPAFAILDEEVTLTVRVEDQGDGPGATTVPLTIAVDGGAPMKFDVPLGEDMELPLVLPHGGMNVLQFETPEVEGELTNRNNAAVVQINGVRDRLRVLLVSGEPHPGERTWRNLLKSDPSVDLVHFTILRPPEKQDGVPVEELSLIAFPTYELFVEKLSDFDLVIFDRYRRQGILPNEYLQNVADYVAQGGAVLVTAGPEYASAESVYRSPLGAVLPGAPTARVVEQGFVPELSDLGQRHPVTEGLEELAPRPVAEDGTPGWGRWFREIDVTPSPEATSVMQGPEGRPLLLLQRVGEGRAALLATDQSWLWDRGYEGGGPQLELLRRLAHWLMKEPELEEEALWVEPAGQTMRIIRRTLGDTVPDVTITHPDGTESVVQLQQVSPGRFELQWQAPEIGPYKLTDGEESTVIALGPAAPREFEQTIATGSVVQPVVEATNGGIQRIEDGLPSLRDVREGRPASGRGWIGITPRQAFLTADISIMPLLPAWAFLLLSALLILGAWVREGRR</sequence>
<dbReference type="SUPFAM" id="SSF52317">
    <property type="entry name" value="Class I glutamine amidotransferase-like"/>
    <property type="match status" value="1"/>
</dbReference>
<feature type="transmembrane region" description="Helical" evidence="1">
    <location>
        <begin position="12"/>
        <end position="32"/>
    </location>
</feature>
<dbReference type="PANTHER" id="PTHR37947:SF1">
    <property type="entry name" value="BLL2462 PROTEIN"/>
    <property type="match status" value="1"/>
</dbReference>
<dbReference type="PANTHER" id="PTHR37947">
    <property type="entry name" value="BLL2462 PROTEIN"/>
    <property type="match status" value="1"/>
</dbReference>
<dbReference type="InterPro" id="IPR029062">
    <property type="entry name" value="Class_I_gatase-like"/>
</dbReference>
<accession>A0A017HS31</accession>
<dbReference type="PATRIC" id="fig|442562.3.peg.1016"/>
<dbReference type="OrthoDB" id="9769144at2"/>
<keyword evidence="1" id="KW-0812">Transmembrane</keyword>
<dbReference type="HOGENOM" id="CLU_400015_0_0_5"/>
<dbReference type="Proteomes" id="UP000019666">
    <property type="component" value="Unassembled WGS sequence"/>
</dbReference>
<comment type="caution">
    <text evidence="2">The sequence shown here is derived from an EMBL/GenBank/DDBJ whole genome shotgun (WGS) entry which is preliminary data.</text>
</comment>
<keyword evidence="1" id="KW-1133">Transmembrane helix</keyword>
<name>A0A017HS31_9RHOB</name>
<dbReference type="RefSeq" id="WP_037277831.1">
    <property type="nucleotide sequence ID" value="NZ_KK088543.1"/>
</dbReference>
<evidence type="ECO:0000313" key="2">
    <source>
        <dbReference type="EMBL" id="EYD77317.1"/>
    </source>
</evidence>